<evidence type="ECO:0000256" key="1">
    <source>
        <dbReference type="SAM" id="MobiDB-lite"/>
    </source>
</evidence>
<evidence type="ECO:0000256" key="3">
    <source>
        <dbReference type="SAM" id="SignalP"/>
    </source>
</evidence>
<keyword evidence="2" id="KW-1133">Transmembrane helix</keyword>
<organism evidence="4 5">
    <name type="scientific">Chrysophaeum taylorii</name>
    <dbReference type="NCBI Taxonomy" id="2483200"/>
    <lineage>
        <taxon>Eukaryota</taxon>
        <taxon>Sar</taxon>
        <taxon>Stramenopiles</taxon>
        <taxon>Ochrophyta</taxon>
        <taxon>Pelagophyceae</taxon>
        <taxon>Pelagomonadales</taxon>
        <taxon>Pelagomonadaceae</taxon>
        <taxon>Chrysophaeum</taxon>
    </lineage>
</organism>
<feature type="chain" id="PRO_5042209052" evidence="3">
    <location>
        <begin position="20"/>
        <end position="340"/>
    </location>
</feature>
<sequence length="340" mass="37831">MAASARWVVWVWVWWLAAAGSLRLSARMRLVGRVRGGGIERDNFFSSGGGYDEAQFYSEAYRKRPPAPREVVVAEEEVSSEAALPAFALPAVIGGCAATVFAMFFALTRKPSSNERSAEKMYADSVAALEAQLHRLSVDRQMLADEFAEARKGLESQIKTVTESAESSRNELADALERAQTDASKARAELAAVSQRLQAELQTTEQLRQDKARQQIELDNLRLVVQQQQQQRAQTPPPPPPPPPPPRRFDDYYLDDEDYDEPLAEDDDSPPPFVARQPPKKKTTTAATAPAKRKKKSTPTRQNPRPPPSEDDGDDLVKELRRQLQLARKKIAENGGDPEL</sequence>
<feature type="signal peptide" evidence="3">
    <location>
        <begin position="1"/>
        <end position="19"/>
    </location>
</feature>
<keyword evidence="2" id="KW-0472">Membrane</keyword>
<dbReference type="Proteomes" id="UP001230188">
    <property type="component" value="Unassembled WGS sequence"/>
</dbReference>
<feature type="compositionally biased region" description="Pro residues" evidence="1">
    <location>
        <begin position="235"/>
        <end position="246"/>
    </location>
</feature>
<keyword evidence="3" id="KW-0732">Signal</keyword>
<keyword evidence="5" id="KW-1185">Reference proteome</keyword>
<feature type="region of interest" description="Disordered" evidence="1">
    <location>
        <begin position="225"/>
        <end position="340"/>
    </location>
</feature>
<dbReference type="EMBL" id="JAQMWT010000421">
    <property type="protein sequence ID" value="KAJ8601541.1"/>
    <property type="molecule type" value="Genomic_DNA"/>
</dbReference>
<evidence type="ECO:0000256" key="2">
    <source>
        <dbReference type="SAM" id="Phobius"/>
    </source>
</evidence>
<feature type="transmembrane region" description="Helical" evidence="2">
    <location>
        <begin position="87"/>
        <end position="107"/>
    </location>
</feature>
<feature type="compositionally biased region" description="Acidic residues" evidence="1">
    <location>
        <begin position="252"/>
        <end position="269"/>
    </location>
</feature>
<protein>
    <submittedName>
        <fullName evidence="4">Uncharacterized protein</fullName>
    </submittedName>
</protein>
<dbReference type="AlphaFoldDB" id="A0AAD7UB09"/>
<comment type="caution">
    <text evidence="4">The sequence shown here is derived from an EMBL/GenBank/DDBJ whole genome shotgun (WGS) entry which is preliminary data.</text>
</comment>
<name>A0AAD7UB09_9STRA</name>
<evidence type="ECO:0000313" key="5">
    <source>
        <dbReference type="Proteomes" id="UP001230188"/>
    </source>
</evidence>
<proteinExistence type="predicted"/>
<keyword evidence="2" id="KW-0812">Transmembrane</keyword>
<accession>A0AAD7UB09</accession>
<gene>
    <name evidence="4" type="ORF">CTAYLR_005207</name>
</gene>
<reference evidence="4" key="1">
    <citation type="submission" date="2023-01" db="EMBL/GenBank/DDBJ databases">
        <title>Metagenome sequencing of chrysophaentin producing Chrysophaeum taylorii.</title>
        <authorList>
            <person name="Davison J."/>
            <person name="Bewley C."/>
        </authorList>
    </citation>
    <scope>NUCLEOTIDE SEQUENCE</scope>
    <source>
        <strain evidence="4">NIES-1699</strain>
    </source>
</reference>
<evidence type="ECO:0000313" key="4">
    <source>
        <dbReference type="EMBL" id="KAJ8601541.1"/>
    </source>
</evidence>